<name>A0ACB0YV64_MELEN</name>
<keyword evidence="2" id="KW-1185">Reference proteome</keyword>
<accession>A0ACB0YV64</accession>
<protein>
    <submittedName>
        <fullName evidence="1">Uncharacterized protein</fullName>
    </submittedName>
</protein>
<dbReference type="Proteomes" id="UP001497535">
    <property type="component" value="Unassembled WGS sequence"/>
</dbReference>
<organism evidence="1 2">
    <name type="scientific">Meloidogyne enterolobii</name>
    <name type="common">Root-knot nematode worm</name>
    <name type="synonym">Meloidogyne mayaguensis</name>
    <dbReference type="NCBI Taxonomy" id="390850"/>
    <lineage>
        <taxon>Eukaryota</taxon>
        <taxon>Metazoa</taxon>
        <taxon>Ecdysozoa</taxon>
        <taxon>Nematoda</taxon>
        <taxon>Chromadorea</taxon>
        <taxon>Rhabditida</taxon>
        <taxon>Tylenchina</taxon>
        <taxon>Tylenchomorpha</taxon>
        <taxon>Tylenchoidea</taxon>
        <taxon>Meloidogynidae</taxon>
        <taxon>Meloidogyninae</taxon>
        <taxon>Meloidogyne</taxon>
    </lineage>
</organism>
<dbReference type="EMBL" id="CAVMJV010000019">
    <property type="protein sequence ID" value="CAK5064665.1"/>
    <property type="molecule type" value="Genomic_DNA"/>
</dbReference>
<evidence type="ECO:0000313" key="1">
    <source>
        <dbReference type="EMBL" id="CAK5064665.1"/>
    </source>
</evidence>
<gene>
    <name evidence="1" type="ORF">MENTE1834_LOCUS17099</name>
</gene>
<evidence type="ECO:0000313" key="2">
    <source>
        <dbReference type="Proteomes" id="UP001497535"/>
    </source>
</evidence>
<proteinExistence type="predicted"/>
<sequence>MQQQSVDRLPGNVRYSISFPYDNFEKHPNNETKITKNSSILRVTDPLLPDKSCLDMSEIPNSNFGNFSF</sequence>
<comment type="caution">
    <text evidence="1">The sequence shown here is derived from an EMBL/GenBank/DDBJ whole genome shotgun (WGS) entry which is preliminary data.</text>
</comment>
<reference evidence="1" key="1">
    <citation type="submission" date="2023-11" db="EMBL/GenBank/DDBJ databases">
        <authorList>
            <person name="Poullet M."/>
        </authorList>
    </citation>
    <scope>NUCLEOTIDE SEQUENCE</scope>
    <source>
        <strain evidence="1">E1834</strain>
    </source>
</reference>